<proteinExistence type="predicted"/>
<evidence type="ECO:0000313" key="3">
    <source>
        <dbReference type="Proteomes" id="UP001497516"/>
    </source>
</evidence>
<evidence type="ECO:0000256" key="1">
    <source>
        <dbReference type="SAM" id="MobiDB-lite"/>
    </source>
</evidence>
<keyword evidence="3" id="KW-1185">Reference proteome</keyword>
<dbReference type="Proteomes" id="UP001497516">
    <property type="component" value="Chromosome 5"/>
</dbReference>
<name>A0AAV2EQI1_9ROSI</name>
<evidence type="ECO:0000313" key="2">
    <source>
        <dbReference type="EMBL" id="CAL1388266.1"/>
    </source>
</evidence>
<sequence length="134" mass="14854">MLPLGLEFYLDLISPPNPPITAAEHAAEMIKPRVPVPIMDLVASLILFSIPWKSAKSFASRPRSLLALLVMMVTLPSPSFSVVSPSSKSHRTGVMCLQVHQRIPHFLRLPNRPRRPTSATAESPIHPHPGELQW</sequence>
<accession>A0AAV2EQI1</accession>
<gene>
    <name evidence="2" type="ORF">LTRI10_LOCUS29203</name>
</gene>
<dbReference type="AlphaFoldDB" id="A0AAV2EQI1"/>
<dbReference type="EMBL" id="OZ034818">
    <property type="protein sequence ID" value="CAL1388266.1"/>
    <property type="molecule type" value="Genomic_DNA"/>
</dbReference>
<organism evidence="2 3">
    <name type="scientific">Linum trigynum</name>
    <dbReference type="NCBI Taxonomy" id="586398"/>
    <lineage>
        <taxon>Eukaryota</taxon>
        <taxon>Viridiplantae</taxon>
        <taxon>Streptophyta</taxon>
        <taxon>Embryophyta</taxon>
        <taxon>Tracheophyta</taxon>
        <taxon>Spermatophyta</taxon>
        <taxon>Magnoliopsida</taxon>
        <taxon>eudicotyledons</taxon>
        <taxon>Gunneridae</taxon>
        <taxon>Pentapetalae</taxon>
        <taxon>rosids</taxon>
        <taxon>fabids</taxon>
        <taxon>Malpighiales</taxon>
        <taxon>Linaceae</taxon>
        <taxon>Linum</taxon>
    </lineage>
</organism>
<protein>
    <submittedName>
        <fullName evidence="2">Uncharacterized protein</fullName>
    </submittedName>
</protein>
<reference evidence="2 3" key="1">
    <citation type="submission" date="2024-04" db="EMBL/GenBank/DDBJ databases">
        <authorList>
            <person name="Fracassetti M."/>
        </authorList>
    </citation>
    <scope>NUCLEOTIDE SEQUENCE [LARGE SCALE GENOMIC DNA]</scope>
</reference>
<feature type="region of interest" description="Disordered" evidence="1">
    <location>
        <begin position="109"/>
        <end position="134"/>
    </location>
</feature>